<keyword evidence="4" id="KW-1185">Reference proteome</keyword>
<dbReference type="SMART" id="SM01121">
    <property type="entry name" value="Dak1_2"/>
    <property type="match status" value="1"/>
</dbReference>
<dbReference type="Gene3D" id="1.25.40.340">
    <property type="match status" value="1"/>
</dbReference>
<dbReference type="GO" id="GO:0004371">
    <property type="term" value="F:glycerone kinase activity"/>
    <property type="evidence" value="ECO:0007669"/>
    <property type="project" value="InterPro"/>
</dbReference>
<organism evidence="3 4">
    <name type="scientific">Nitrolancea hollandica Lb</name>
    <dbReference type="NCBI Taxonomy" id="1129897"/>
    <lineage>
        <taxon>Bacteria</taxon>
        <taxon>Pseudomonadati</taxon>
        <taxon>Thermomicrobiota</taxon>
        <taxon>Thermomicrobia</taxon>
        <taxon>Sphaerobacterales</taxon>
        <taxon>Sphaerobacterineae</taxon>
        <taxon>Sphaerobacteraceae</taxon>
        <taxon>Nitrolancea</taxon>
    </lineage>
</organism>
<evidence type="ECO:0000313" key="4">
    <source>
        <dbReference type="Proteomes" id="UP000004221"/>
    </source>
</evidence>
<evidence type="ECO:0000256" key="1">
    <source>
        <dbReference type="SAM" id="MobiDB-lite"/>
    </source>
</evidence>
<dbReference type="InterPro" id="IPR033470">
    <property type="entry name" value="FakA-like_C"/>
</dbReference>
<dbReference type="NCBIfam" id="TIGR03599">
    <property type="entry name" value="YloV"/>
    <property type="match status" value="1"/>
</dbReference>
<protein>
    <submittedName>
        <fullName evidence="3">Dak phosphatase</fullName>
    </submittedName>
</protein>
<dbReference type="InterPro" id="IPR050270">
    <property type="entry name" value="DegV_domain_contain"/>
</dbReference>
<proteinExistence type="predicted"/>
<dbReference type="Pfam" id="PF21645">
    <property type="entry name" value="FakA-like_M"/>
    <property type="match status" value="1"/>
</dbReference>
<evidence type="ECO:0000313" key="3">
    <source>
        <dbReference type="EMBL" id="CCF83896.1"/>
    </source>
</evidence>
<accession>I4EGT4</accession>
<dbReference type="InterPro" id="IPR048394">
    <property type="entry name" value="FakA-like_M"/>
</dbReference>
<sequence>MDPNRLHSAGATGVPAEPPAVDRDRRVRWSGEMLVSALETAIALFAPNVSSINALNVFPVPDGDTGTNMYHTLQAALGGARNVGAGDGLQAGQVLAGAAHGALMGARGNSGVILYQILAGLAERAQDVASLDGRILAAGLRRAAELAYGAVLDPVEGTMLTVIRTAAEGAELAVQPDADLTVVLDGAYEAAAGALRRTPEMLDILRQAGVVDAGGSGLVVLLDGLRRFSAGVTIQAPTNQVEETPDSASMTFLDQVELSHGGDGFGYCTNFLVTGDSIPLETFRAEVSALGTSAVIVGELSAVKVHLHTGNPGTVLEAALRYGELHQVRIDNMSAQTRRLLDERAAGGPTARPRIEPGIGIVTVANGSGLIAALRGLGASEVVPGGPTLNPSTEDLLRAVEAVPASRVILLPNDGNIIPTARQVVRLTDKVVSVVPSRTIPQGISALSAFNFDADLARNTEEMTGALEWVRSLAVGRASRDASINGVTVRSGEFIGLLDGELCAAGDDALQVVLDLLAQVEPEQAELVTIFIGEPAGPDLGARVTAVLHESYPDLAVEVSAGGQPHYDLIISVE</sequence>
<dbReference type="InterPro" id="IPR036117">
    <property type="entry name" value="DhaL_dom_sf"/>
</dbReference>
<dbReference type="EMBL" id="CAGS01000201">
    <property type="protein sequence ID" value="CCF83896.1"/>
    <property type="molecule type" value="Genomic_DNA"/>
</dbReference>
<dbReference type="OrthoDB" id="9760324at2"/>
<dbReference type="GO" id="GO:0006071">
    <property type="term" value="P:glycerol metabolic process"/>
    <property type="evidence" value="ECO:0007669"/>
    <property type="project" value="InterPro"/>
</dbReference>
<dbReference type="PANTHER" id="PTHR33434:SF4">
    <property type="entry name" value="PHOSPHATASE PROTEIN"/>
    <property type="match status" value="1"/>
</dbReference>
<dbReference type="Proteomes" id="UP000004221">
    <property type="component" value="Unassembled WGS sequence"/>
</dbReference>
<dbReference type="InterPro" id="IPR019986">
    <property type="entry name" value="YloV-like"/>
</dbReference>
<reference evidence="3 4" key="1">
    <citation type="journal article" date="2012" name="ISME J.">
        <title>Nitrification expanded: discovery, physiology and genomics of a nitrite-oxidizing bacterium from the phylum Chloroflexi.</title>
        <authorList>
            <person name="Sorokin D.Y."/>
            <person name="Lucker S."/>
            <person name="Vejmelkova D."/>
            <person name="Kostrikina N.A."/>
            <person name="Kleerebezem R."/>
            <person name="Rijpstra W.I."/>
            <person name="Damste J.S."/>
            <person name="Le Paslier D."/>
            <person name="Muyzer G."/>
            <person name="Wagner M."/>
            <person name="van Loosdrecht M.C."/>
            <person name="Daims H."/>
        </authorList>
    </citation>
    <scope>NUCLEOTIDE SEQUENCE [LARGE SCALE GENOMIC DNA]</scope>
    <source>
        <strain evidence="4">none</strain>
    </source>
</reference>
<comment type="caution">
    <text evidence="3">The sequence shown here is derived from an EMBL/GenBank/DDBJ whole genome shotgun (WGS) entry which is preliminary data.</text>
</comment>
<dbReference type="InterPro" id="IPR004007">
    <property type="entry name" value="DhaL_dom"/>
</dbReference>
<gene>
    <name evidence="3" type="ORF">NITHO_280039</name>
</gene>
<feature type="domain" description="DhaL" evidence="2">
    <location>
        <begin position="32"/>
        <end position="227"/>
    </location>
</feature>
<name>I4EGT4_9BACT</name>
<dbReference type="SMART" id="SM01120">
    <property type="entry name" value="Dak2"/>
    <property type="match status" value="1"/>
</dbReference>
<dbReference type="PROSITE" id="PS51480">
    <property type="entry name" value="DHAL"/>
    <property type="match status" value="1"/>
</dbReference>
<dbReference type="PANTHER" id="PTHR33434">
    <property type="entry name" value="DEGV DOMAIN-CONTAINING PROTEIN DR_1986-RELATED"/>
    <property type="match status" value="1"/>
</dbReference>
<feature type="region of interest" description="Disordered" evidence="1">
    <location>
        <begin position="1"/>
        <end position="23"/>
    </location>
</feature>
<dbReference type="SUPFAM" id="SSF101473">
    <property type="entry name" value="DhaL-like"/>
    <property type="match status" value="1"/>
</dbReference>
<evidence type="ECO:0000259" key="2">
    <source>
        <dbReference type="PROSITE" id="PS51480"/>
    </source>
</evidence>
<dbReference type="AlphaFoldDB" id="I4EGT4"/>
<dbReference type="Pfam" id="PF02734">
    <property type="entry name" value="Dak2"/>
    <property type="match status" value="1"/>
</dbReference>
<dbReference type="Pfam" id="PF13684">
    <property type="entry name" value="FakA-like_C"/>
    <property type="match status" value="1"/>
</dbReference>